<evidence type="ECO:0000256" key="1">
    <source>
        <dbReference type="ARBA" id="ARBA00022574"/>
    </source>
</evidence>
<evidence type="ECO:0000313" key="6">
    <source>
        <dbReference type="Proteomes" id="UP001530400"/>
    </source>
</evidence>
<keyword evidence="6" id="KW-1185">Reference proteome</keyword>
<proteinExistence type="predicted"/>
<feature type="region of interest" description="Disordered" evidence="3">
    <location>
        <begin position="991"/>
        <end position="1026"/>
    </location>
</feature>
<comment type="caution">
    <text evidence="5">The sequence shown here is derived from an EMBL/GenBank/DDBJ whole genome shotgun (WGS) entry which is preliminary data.</text>
</comment>
<accession>A0ABD3MY54</accession>
<dbReference type="InterPro" id="IPR049567">
    <property type="entry name" value="WDR59-like"/>
</dbReference>
<evidence type="ECO:0000256" key="2">
    <source>
        <dbReference type="ARBA" id="ARBA00022737"/>
    </source>
</evidence>
<feature type="compositionally biased region" description="Polar residues" evidence="3">
    <location>
        <begin position="1010"/>
        <end position="1026"/>
    </location>
</feature>
<dbReference type="InterPro" id="IPR036322">
    <property type="entry name" value="WD40_repeat_dom_sf"/>
</dbReference>
<feature type="region of interest" description="Disordered" evidence="3">
    <location>
        <begin position="517"/>
        <end position="540"/>
    </location>
</feature>
<gene>
    <name evidence="5" type="ORF">ACHAWO_001814</name>
</gene>
<keyword evidence="1" id="KW-0853">WD repeat</keyword>
<reference evidence="5 6" key="1">
    <citation type="submission" date="2024-10" db="EMBL/GenBank/DDBJ databases">
        <title>Updated reference genomes for cyclostephanoid diatoms.</title>
        <authorList>
            <person name="Roberts W.R."/>
            <person name="Alverson A.J."/>
        </authorList>
    </citation>
    <scope>NUCLEOTIDE SEQUENCE [LARGE SCALE GENOMIC DNA]</scope>
    <source>
        <strain evidence="5 6">AJA010-31</strain>
    </source>
</reference>
<feature type="domain" description="WDR59/RTC1-like RING zinc finger" evidence="4">
    <location>
        <begin position="1287"/>
        <end position="1336"/>
    </location>
</feature>
<dbReference type="Pfam" id="PF17120">
    <property type="entry name" value="zf-RING_16"/>
    <property type="match status" value="1"/>
</dbReference>
<feature type="region of interest" description="Disordered" evidence="3">
    <location>
        <begin position="167"/>
        <end position="231"/>
    </location>
</feature>
<feature type="compositionally biased region" description="Basic and acidic residues" evidence="3">
    <location>
        <begin position="995"/>
        <end position="1009"/>
    </location>
</feature>
<feature type="compositionally biased region" description="Low complexity" evidence="3">
    <location>
        <begin position="888"/>
        <end position="901"/>
    </location>
</feature>
<dbReference type="EMBL" id="JALLPJ020001356">
    <property type="protein sequence ID" value="KAL3767918.1"/>
    <property type="molecule type" value="Genomic_DNA"/>
</dbReference>
<dbReference type="Proteomes" id="UP001530400">
    <property type="component" value="Unassembled WGS sequence"/>
</dbReference>
<dbReference type="PANTHER" id="PTHR46170">
    <property type="entry name" value="GATOR COMPLEX PROTEIN WDR59"/>
    <property type="match status" value="1"/>
</dbReference>
<feature type="compositionally biased region" description="Polar residues" evidence="3">
    <location>
        <begin position="519"/>
        <end position="540"/>
    </location>
</feature>
<feature type="region of interest" description="Disordered" evidence="3">
    <location>
        <begin position="863"/>
        <end position="901"/>
    </location>
</feature>
<dbReference type="SUPFAM" id="SSF50978">
    <property type="entry name" value="WD40 repeat-like"/>
    <property type="match status" value="1"/>
</dbReference>
<evidence type="ECO:0000259" key="4">
    <source>
        <dbReference type="Pfam" id="PF17120"/>
    </source>
</evidence>
<feature type="compositionally biased region" description="Low complexity" evidence="3">
    <location>
        <begin position="219"/>
        <end position="229"/>
    </location>
</feature>
<sequence>MVIPPEQSARIASPRNSNAKVITSNERLRAAASLSPFNKPSCMAVRASYGLDNNPTLAAIAGPMGITVVDVLTPQRPWLVLNYASTMHDSEGGFRSTVDGNVRGGITTMAFQPSRSESSYQTQDREEEYNQISSSILLATARGSGILIWDCSGRSLNPLLGRLNASDAWSGGIPNNRTTQSTKEEHEDVTQNQLPTRPPLPPAAAESTPSTDRKCSAISLSSNSSQGTSNAGVATSISAIDSSFNALPSSTAGAASKMSTASPVSGRSSSSQNAVKSLAWKGPHTPILLATAGPTACLFDLRTSLFSGVGDTSGGRPYARFSATDCNNTMIHCSYSHDESLHVFSTLDSNGVVCLWDDRKCSSLASADFCLSSFVAHTNTGVGIAAICPASDAGSSNSRWVTWGIDAPSNGFGKNDELVVKVWESLTDPLQQRRTATMSTVSADDDELDKSESECIAIDSFQMTSCTSMQGAVGARVHPLVPDELMLFRPQLDSICNSNEIICPSPSLRGEAIAEDAGTVSTSPLRTKRQLASSLTSTPDTMLTPTISTTVVHEMTTHKQESEEKNKTGWDAQLLRVRKNSMEQITLIGGGGREEDALCLAPGHNDIDNKHRVIAVDLANSYKDMLLCILTENALKVYGLPELNITTTTSSAGLDIKNEVTQFNVPSSVARVYKQQPESASWWNQSEEDVFGDVQSTRMLSRVEDESLLRTSGRSMESPLPIAKNIANLIAPEKDLATDEGDLTITPAMNESETNVVVDLNRARRCPCPPLCGVAFGSGGKLVAFNNGQVKKMFSWYRESPGTKIHQSYNEGLVVFSEVTTATIDIVENSEKKSTEDVQSESGTPRTLFDLIEMQSAAKLAQWGDIPNPSNSDSSDDQSFDGSDDQSSDGSSADDASSDSDGFCHVGSTSRFDEYFGSSRKSLTQVDIADAAAAVDNRVISKQFTGITSLAPAVLVTGQYDGILLNGQSAKLAQLIELGAVWWLQPDFSTPTSWERSEKTTTTPRDETSHIQPTSERVYTNQQSQESSRSASILKKMFALQSPSASIPADQRLCKRVVIGLFESQFILTFFHVISVKSKRQPIMPSLDLPEWKPVNSDSSEMVPLGIYVTENYQPPQTAFEQMALTRTLCLGNAKIMRDVGEKSKADSWVLLAQATQSAQAFLRDDFDGWGGYNDALTTGLVEQLFRFYEAEGDFQMLASIVCVLTHGRDRRATKNQQYEFDKYMLLPQRSVKDQIRFDNYLRRYAHMLYSWGILTVGNEISKRLAHSQAEAGGELSRVKGTYVCSAQCSICCSAVRGASIFCPLCGHGGHLEHIMNWFQRNQTCPTGCGCVCMTAKE</sequence>
<dbReference type="PANTHER" id="PTHR46170:SF1">
    <property type="entry name" value="GATOR COMPLEX PROTEIN WDR59"/>
    <property type="match status" value="1"/>
</dbReference>
<dbReference type="InterPro" id="IPR049566">
    <property type="entry name" value="WDR59_RTC1-like_RING_Znf"/>
</dbReference>
<evidence type="ECO:0000256" key="3">
    <source>
        <dbReference type="SAM" id="MobiDB-lite"/>
    </source>
</evidence>
<protein>
    <recommendedName>
        <fullName evidence="4">WDR59/RTC1-like RING zinc finger domain-containing protein</fullName>
    </recommendedName>
</protein>
<name>A0ABD3MY54_9STRA</name>
<feature type="compositionally biased region" description="Acidic residues" evidence="3">
    <location>
        <begin position="874"/>
        <end position="887"/>
    </location>
</feature>
<dbReference type="CDD" id="cd16692">
    <property type="entry name" value="mRING-H2-C3H3C2_WDR59"/>
    <property type="match status" value="1"/>
</dbReference>
<organism evidence="5 6">
    <name type="scientific">Cyclotella atomus</name>
    <dbReference type="NCBI Taxonomy" id="382360"/>
    <lineage>
        <taxon>Eukaryota</taxon>
        <taxon>Sar</taxon>
        <taxon>Stramenopiles</taxon>
        <taxon>Ochrophyta</taxon>
        <taxon>Bacillariophyta</taxon>
        <taxon>Coscinodiscophyceae</taxon>
        <taxon>Thalassiosirophycidae</taxon>
        <taxon>Stephanodiscales</taxon>
        <taxon>Stephanodiscaceae</taxon>
        <taxon>Cyclotella</taxon>
    </lineage>
</organism>
<dbReference type="InterPro" id="IPR039456">
    <property type="entry name" value="WDR59_mRING-H2-C3H3C2"/>
</dbReference>
<evidence type="ECO:0000313" key="5">
    <source>
        <dbReference type="EMBL" id="KAL3767918.1"/>
    </source>
</evidence>
<keyword evidence="2" id="KW-0677">Repeat</keyword>